<keyword evidence="2" id="KW-1185">Reference proteome</keyword>
<protein>
    <submittedName>
        <fullName evidence="1">Uncharacterized protein</fullName>
    </submittedName>
</protein>
<name>A0A5S4FCD4_9ACTN</name>
<evidence type="ECO:0000313" key="2">
    <source>
        <dbReference type="Proteomes" id="UP000309128"/>
    </source>
</evidence>
<dbReference type="OrthoDB" id="9805859at2"/>
<reference evidence="1 2" key="1">
    <citation type="submission" date="2019-05" db="EMBL/GenBank/DDBJ databases">
        <title>Draft genome sequence of Nonomuraea turkmeniaca DSM 43926.</title>
        <authorList>
            <person name="Saricaoglu S."/>
            <person name="Isik K."/>
        </authorList>
    </citation>
    <scope>NUCLEOTIDE SEQUENCE [LARGE SCALE GENOMIC DNA]</scope>
    <source>
        <strain evidence="1 2">DSM 43926</strain>
    </source>
</reference>
<dbReference type="AlphaFoldDB" id="A0A5S4FCD4"/>
<evidence type="ECO:0000313" key="1">
    <source>
        <dbReference type="EMBL" id="TMR15505.1"/>
    </source>
</evidence>
<dbReference type="EMBL" id="VCKY01000099">
    <property type="protein sequence ID" value="TMR15505.1"/>
    <property type="molecule type" value="Genomic_DNA"/>
</dbReference>
<dbReference type="Proteomes" id="UP000309128">
    <property type="component" value="Unassembled WGS sequence"/>
</dbReference>
<comment type="caution">
    <text evidence="1">The sequence shown here is derived from an EMBL/GenBank/DDBJ whole genome shotgun (WGS) entry which is preliminary data.</text>
</comment>
<proteinExistence type="predicted"/>
<sequence length="60" mass="6664">MDRLWVSVLQKVFTRIDEKNQAILKARESDDLAVRALVRGKKVTGPATKQRVRGDAGAPC</sequence>
<dbReference type="RefSeq" id="WP_138668957.1">
    <property type="nucleotide sequence ID" value="NZ_VCKY01000099.1"/>
</dbReference>
<accession>A0A5S4FCD4</accession>
<organism evidence="1 2">
    <name type="scientific">Nonomuraea turkmeniaca</name>
    <dbReference type="NCBI Taxonomy" id="103838"/>
    <lineage>
        <taxon>Bacteria</taxon>
        <taxon>Bacillati</taxon>
        <taxon>Actinomycetota</taxon>
        <taxon>Actinomycetes</taxon>
        <taxon>Streptosporangiales</taxon>
        <taxon>Streptosporangiaceae</taxon>
        <taxon>Nonomuraea</taxon>
    </lineage>
</organism>
<gene>
    <name evidence="1" type="ORF">ETD86_26965</name>
</gene>